<dbReference type="Proteomes" id="UP000231901">
    <property type="component" value="Chromosome"/>
</dbReference>
<dbReference type="RefSeq" id="WP_049842530.1">
    <property type="nucleotide sequence ID" value="NZ_BMJF01000004.1"/>
</dbReference>
<dbReference type="PANTHER" id="PTHR32347">
    <property type="entry name" value="EFFLUX SYSTEM COMPONENT YKNX-RELATED"/>
    <property type="match status" value="1"/>
</dbReference>
<keyword evidence="4" id="KW-1185">Reference proteome</keyword>
<evidence type="ECO:0000256" key="2">
    <source>
        <dbReference type="ARBA" id="ARBA00023054"/>
    </source>
</evidence>
<sequence length="454" mass="50859">MNNTIPAQSNNNAAPLGQLALPALKLLQFEAAIRKLADERLMKAHIANAVRQLLPYEQAIVWQRNQFSGKLRVVQVSDVKGVERKAPLLLALERFLNKKGQALEDCRVMNLQQATAVELKNYPLQHGLWLPLGYREQPEAGVLYLRSEQDFNEAEQSLALRLSETYTHAWLALRREPRLSQGTRLLRHCLWLVPAILAAGGFIPVPLSVVAPVEVIARDPYRLTAPIDGVVRQILVAPNSQVASGTSLVQFEDLKPYNEMVLAGQELAVAEAHSGQVNASAFEDEKFRQEMAVASTEYLLARGRYQYMTDIYQRTKAVAPQSGIAIYTNKRDWEGKTVRVGEEIMQVADPQKIQYQIALPVNDSIHLKVGDRIRIFLDSSPLKSYNATLTTFSYTPQITPEGVSSYTLLAEADSDDVYPRIGARGTARIYTEDVPLWFQLLRRPIASARQFLGI</sequence>
<accession>A0A2K8QIS9</accession>
<reference evidence="4" key="1">
    <citation type="journal article" date="2018" name="Genome Announc.">
        <title>Complete genome sequence of a Dickeya fangzhongdai type strain causing bleeding canker of pear tree trunks.</title>
        <authorList>
            <person name="Zhao Y."/>
            <person name="Tian Y."/>
            <person name="Li X."/>
            <person name="Hu B."/>
        </authorList>
    </citation>
    <scope>NUCLEOTIDE SEQUENCE [LARGE SCALE GENOMIC DNA]</scope>
    <source>
        <strain evidence="4">DSM 101947</strain>
    </source>
</reference>
<dbReference type="InterPro" id="IPR050465">
    <property type="entry name" value="UPF0194_transport"/>
</dbReference>
<dbReference type="Gene3D" id="2.40.30.170">
    <property type="match status" value="1"/>
</dbReference>
<evidence type="ECO:0000313" key="4">
    <source>
        <dbReference type="Proteomes" id="UP000231901"/>
    </source>
</evidence>
<protein>
    <submittedName>
        <fullName evidence="3">HlyD family secretion protein</fullName>
    </submittedName>
</protein>
<organism evidence="3 4">
    <name type="scientific">Dickeya fangzhongdai</name>
    <dbReference type="NCBI Taxonomy" id="1778540"/>
    <lineage>
        <taxon>Bacteria</taxon>
        <taxon>Pseudomonadati</taxon>
        <taxon>Pseudomonadota</taxon>
        <taxon>Gammaproteobacteria</taxon>
        <taxon>Enterobacterales</taxon>
        <taxon>Pectobacteriaceae</taxon>
        <taxon>Dickeya</taxon>
    </lineage>
</organism>
<dbReference type="GeneID" id="66563680"/>
<proteinExistence type="predicted"/>
<evidence type="ECO:0000313" key="3">
    <source>
        <dbReference type="EMBL" id="ATZ93374.1"/>
    </source>
</evidence>
<dbReference type="KEGG" id="dfn:CVE23_04905"/>
<comment type="subcellular location">
    <subcellularLocation>
        <location evidence="1">Cell envelope</location>
    </subcellularLocation>
</comment>
<dbReference type="GO" id="GO:0030313">
    <property type="term" value="C:cell envelope"/>
    <property type="evidence" value="ECO:0007669"/>
    <property type="project" value="UniProtKB-SubCell"/>
</dbReference>
<keyword evidence="2" id="KW-0175">Coiled coil</keyword>
<dbReference type="EMBL" id="CP025003">
    <property type="protein sequence ID" value="ATZ93374.1"/>
    <property type="molecule type" value="Genomic_DNA"/>
</dbReference>
<dbReference type="OrthoDB" id="9763546at2"/>
<gene>
    <name evidence="3" type="ORF">CVE23_04905</name>
</gene>
<dbReference type="SUPFAM" id="SSF55781">
    <property type="entry name" value="GAF domain-like"/>
    <property type="match status" value="1"/>
</dbReference>
<dbReference type="PANTHER" id="PTHR32347:SF23">
    <property type="entry name" value="BLL5650 PROTEIN"/>
    <property type="match status" value="1"/>
</dbReference>
<name>A0A2K8QIS9_9GAMM</name>
<evidence type="ECO:0000256" key="1">
    <source>
        <dbReference type="ARBA" id="ARBA00004196"/>
    </source>
</evidence>
<dbReference type="AlphaFoldDB" id="A0A2K8QIS9"/>